<feature type="domain" description="Inactive Receiver" evidence="1">
    <location>
        <begin position="193"/>
        <end position="278"/>
    </location>
</feature>
<dbReference type="Pfam" id="PF22563">
    <property type="entry name" value="iREC"/>
    <property type="match status" value="1"/>
</dbReference>
<protein>
    <recommendedName>
        <fullName evidence="1">Inactive Receiver domain-containing protein</fullName>
    </recommendedName>
</protein>
<dbReference type="Proteomes" id="UP000837803">
    <property type="component" value="Unassembled WGS sequence"/>
</dbReference>
<accession>A0ABM9AXW0</accession>
<proteinExistence type="predicted"/>
<keyword evidence="3" id="KW-1185">Reference proteome</keyword>
<organism evidence="2 3">
    <name type="scientific">Neolewinella maritima</name>
    <dbReference type="NCBI Taxonomy" id="1383882"/>
    <lineage>
        <taxon>Bacteria</taxon>
        <taxon>Pseudomonadati</taxon>
        <taxon>Bacteroidota</taxon>
        <taxon>Saprospiria</taxon>
        <taxon>Saprospirales</taxon>
        <taxon>Lewinellaceae</taxon>
        <taxon>Neolewinella</taxon>
    </lineage>
</organism>
<evidence type="ECO:0000313" key="3">
    <source>
        <dbReference type="Proteomes" id="UP000837803"/>
    </source>
</evidence>
<sequence length="786" mass="89534">MIYIVDDKIKRAADYGWSIDKFEAAHNVQIINNLKHLSALSEEIFVDGNTICYHESFLAKTSLRDRALEKRKKLEQFAAENQSFSLVIFSGSKNSRHIQDNVAYLPVEVLYENLEAYACHAITENGDIRYLLFGTTPEREESARRARDNSDWDNVKKFSLVDIGNQGSLYIKPSSGAIPNIRFSGGGEVTIYSISSDEEIDNFVRTNLADKVFDQVFIPVAFGKTLCDYLGLRLAMHIRFTPGPNQLTPIFIYSFVGHADLIQNQCFDILKTKSVFLIDRDVEVVERYADGSVVYPPLSYQELISELEKVNLRIPSNYGSSHSMKNEWAVYRWAVATEIDVSSTGLSKAAQTNLYIKYYSYKHLADSNCGHEAKLKFDVRLQAIRDKRSSLSRTASVLVVDDEVGMGWDVVISSLFGKVNQLSVDFLGADFRQMTSSQIIEKVLSKVKSVSSQPDVVILDYYLSQQCHDQGTPISVDILQLIKTQVNPGIQVIVFSATNQLKNLRLMQRVEKGNQPKRRSFSPGAVVGIDGFVSKFNNDATTSALDMVSEMYDAADRALLLKAIYVKFKLIHGTDIPKLTKYFRDRLSSNLEVAYTLIEKSFEVPKYKNYAYLQLYLILEDVMNEESLYSGGVTHTVNGDIVVANQLDEYKPYNCEKALRWNRANKSCPAAYYTWETVEKDCHPISIDFRMSAVLLCLYGFDSTSQTDWPNIRDIRNERGAHASDATITVEDLNRLIDFMVFFFDLKNQAQISKRGLVNRQAKIREEELKHKQEKEYDAIRRKHRR</sequence>
<evidence type="ECO:0000313" key="2">
    <source>
        <dbReference type="EMBL" id="CAH0999056.1"/>
    </source>
</evidence>
<name>A0ABM9AXW0_9BACT</name>
<reference evidence="2" key="1">
    <citation type="submission" date="2021-12" db="EMBL/GenBank/DDBJ databases">
        <authorList>
            <person name="Rodrigo-Torres L."/>
            <person name="Arahal R. D."/>
            <person name="Lucena T."/>
        </authorList>
    </citation>
    <scope>NUCLEOTIDE SEQUENCE</scope>
    <source>
        <strain evidence="2">CECT 8419</strain>
    </source>
</reference>
<gene>
    <name evidence="2" type="ORF">LEM8419_00351</name>
</gene>
<dbReference type="InterPro" id="IPR054592">
    <property type="entry name" value="iREC"/>
</dbReference>
<evidence type="ECO:0000259" key="1">
    <source>
        <dbReference type="Pfam" id="PF22563"/>
    </source>
</evidence>
<comment type="caution">
    <text evidence="2">The sequence shown here is derived from an EMBL/GenBank/DDBJ whole genome shotgun (WGS) entry which is preliminary data.</text>
</comment>
<dbReference type="EMBL" id="CAKLPZ010000001">
    <property type="protein sequence ID" value="CAH0999056.1"/>
    <property type="molecule type" value="Genomic_DNA"/>
</dbReference>
<dbReference type="RefSeq" id="WP_238749253.1">
    <property type="nucleotide sequence ID" value="NZ_CAKLPZ010000001.1"/>
</dbReference>